<dbReference type="Gene3D" id="3.30.420.40">
    <property type="match status" value="1"/>
</dbReference>
<evidence type="ECO:0000256" key="2">
    <source>
        <dbReference type="ARBA" id="ARBA00044613"/>
    </source>
</evidence>
<dbReference type="GO" id="GO:0006006">
    <property type="term" value="P:glucose metabolic process"/>
    <property type="evidence" value="ECO:0007669"/>
    <property type="project" value="TreeGrafter"/>
</dbReference>
<keyword evidence="4" id="KW-0324">Glycolysis</keyword>
<dbReference type="GO" id="GO:0006096">
    <property type="term" value="P:glycolytic process"/>
    <property type="evidence" value="ECO:0007669"/>
    <property type="project" value="UniProtKB-KW"/>
</dbReference>
<organism evidence="6 7">
    <name type="scientific">Petrolisthes cinctipes</name>
    <name type="common">Flat porcelain crab</name>
    <dbReference type="NCBI Taxonomy" id="88211"/>
    <lineage>
        <taxon>Eukaryota</taxon>
        <taxon>Metazoa</taxon>
        <taxon>Ecdysozoa</taxon>
        <taxon>Arthropoda</taxon>
        <taxon>Crustacea</taxon>
        <taxon>Multicrustacea</taxon>
        <taxon>Malacostraca</taxon>
        <taxon>Eumalacostraca</taxon>
        <taxon>Eucarida</taxon>
        <taxon>Decapoda</taxon>
        <taxon>Pleocyemata</taxon>
        <taxon>Anomura</taxon>
        <taxon>Galatheoidea</taxon>
        <taxon>Porcellanidae</taxon>
        <taxon>Petrolisthes</taxon>
    </lineage>
</organism>
<comment type="catalytic activity">
    <reaction evidence="3">
        <text>D-glucose + ATP = D-glucose 6-phosphate + ADP + H(+)</text>
        <dbReference type="Rhea" id="RHEA:17825"/>
        <dbReference type="ChEBI" id="CHEBI:4167"/>
        <dbReference type="ChEBI" id="CHEBI:15378"/>
        <dbReference type="ChEBI" id="CHEBI:30616"/>
        <dbReference type="ChEBI" id="CHEBI:61548"/>
        <dbReference type="ChEBI" id="CHEBI:456216"/>
        <dbReference type="EC" id="2.7.1.1"/>
    </reaction>
    <physiologicalReaction direction="left-to-right" evidence="3">
        <dbReference type="Rhea" id="RHEA:17826"/>
    </physiologicalReaction>
</comment>
<dbReference type="InterPro" id="IPR022672">
    <property type="entry name" value="Hexokinase_N"/>
</dbReference>
<evidence type="ECO:0000313" key="6">
    <source>
        <dbReference type="EMBL" id="KAK3858725.1"/>
    </source>
</evidence>
<dbReference type="GO" id="GO:0005536">
    <property type="term" value="F:D-glucose binding"/>
    <property type="evidence" value="ECO:0007669"/>
    <property type="project" value="InterPro"/>
</dbReference>
<keyword evidence="4" id="KW-0547">Nucleotide-binding</keyword>
<feature type="domain" description="Hexokinase N-terminal" evidence="5">
    <location>
        <begin position="25"/>
        <end position="120"/>
    </location>
</feature>
<dbReference type="PANTHER" id="PTHR19443:SF54">
    <property type="entry name" value="PHOSPHOTRANSFERASE"/>
    <property type="match status" value="1"/>
</dbReference>
<dbReference type="EMBL" id="JAWQEG010005230">
    <property type="protein sequence ID" value="KAK3858725.1"/>
    <property type="molecule type" value="Genomic_DNA"/>
</dbReference>
<gene>
    <name evidence="6" type="ORF">Pcinc_035101</name>
</gene>
<dbReference type="GO" id="GO:0008865">
    <property type="term" value="F:fructokinase activity"/>
    <property type="evidence" value="ECO:0007669"/>
    <property type="project" value="TreeGrafter"/>
</dbReference>
<evidence type="ECO:0000313" key="7">
    <source>
        <dbReference type="Proteomes" id="UP001286313"/>
    </source>
</evidence>
<dbReference type="SUPFAM" id="SSF53067">
    <property type="entry name" value="Actin-like ATPase domain"/>
    <property type="match status" value="1"/>
</dbReference>
<dbReference type="Pfam" id="PF00349">
    <property type="entry name" value="Hexokinase_1"/>
    <property type="match status" value="1"/>
</dbReference>
<dbReference type="GO" id="GO:0004340">
    <property type="term" value="F:glucokinase activity"/>
    <property type="evidence" value="ECO:0007669"/>
    <property type="project" value="TreeGrafter"/>
</dbReference>
<dbReference type="GO" id="GO:0005524">
    <property type="term" value="F:ATP binding"/>
    <property type="evidence" value="ECO:0007669"/>
    <property type="project" value="UniProtKB-UniRule"/>
</dbReference>
<dbReference type="GO" id="GO:0005739">
    <property type="term" value="C:mitochondrion"/>
    <property type="evidence" value="ECO:0007669"/>
    <property type="project" value="TreeGrafter"/>
</dbReference>
<dbReference type="EC" id="2.7.1.-" evidence="4"/>
<comment type="caution">
    <text evidence="6">The sequence shown here is derived from an EMBL/GenBank/DDBJ whole genome shotgun (WGS) entry which is preliminary data.</text>
</comment>
<sequence>MVKMLPTDFPGLTLKDTERQKKILELVSPLILTETQQVKMREVFLDEMRLGLAASPEKKSSLLMENTFIPELPKGTENGEYLSLDLGGTNFRVIYVLLEKGKAKKEMVDFYHVPQEKRLGPVTSSLTSWPSVSLTLYTKGTSRVDTLNSGLPSPSR</sequence>
<dbReference type="InterPro" id="IPR043129">
    <property type="entry name" value="ATPase_NBD"/>
</dbReference>
<reference evidence="6" key="1">
    <citation type="submission" date="2023-10" db="EMBL/GenBank/DDBJ databases">
        <title>Genome assemblies of two species of porcelain crab, Petrolisthes cinctipes and Petrolisthes manimaculis (Anomura: Porcellanidae).</title>
        <authorList>
            <person name="Angst P."/>
        </authorList>
    </citation>
    <scope>NUCLEOTIDE SEQUENCE</scope>
    <source>
        <strain evidence="6">PB745_01</strain>
        <tissue evidence="6">Gill</tissue>
    </source>
</reference>
<accession>A0AAE1BXI0</accession>
<proteinExistence type="inferred from homology"/>
<keyword evidence="4" id="KW-0418">Kinase</keyword>
<dbReference type="InterPro" id="IPR001312">
    <property type="entry name" value="Hexokinase"/>
</dbReference>
<keyword evidence="7" id="KW-1185">Reference proteome</keyword>
<dbReference type="PANTHER" id="PTHR19443">
    <property type="entry name" value="HEXOKINASE"/>
    <property type="match status" value="1"/>
</dbReference>
<dbReference type="Proteomes" id="UP001286313">
    <property type="component" value="Unassembled WGS sequence"/>
</dbReference>
<name>A0AAE1BXI0_PETCI</name>
<evidence type="ECO:0000259" key="5">
    <source>
        <dbReference type="Pfam" id="PF00349"/>
    </source>
</evidence>
<comment type="pathway">
    <text evidence="1">Carbohydrate metabolism; hexose metabolism.</text>
</comment>
<evidence type="ECO:0000256" key="1">
    <source>
        <dbReference type="ARBA" id="ARBA00005028"/>
    </source>
</evidence>
<comment type="similarity">
    <text evidence="4">Belongs to the hexokinase family.</text>
</comment>
<keyword evidence="4" id="KW-0067">ATP-binding</keyword>
<protein>
    <recommendedName>
        <fullName evidence="4">Phosphotransferase</fullName>
        <ecNumber evidence="4">2.7.1.-</ecNumber>
    </recommendedName>
</protein>
<dbReference type="AlphaFoldDB" id="A0AAE1BXI0"/>
<comment type="catalytic activity">
    <reaction evidence="2">
        <text>a D-hexose + ATP = a D-hexose 6-phosphate + ADP + H(+)</text>
        <dbReference type="Rhea" id="RHEA:22740"/>
        <dbReference type="ChEBI" id="CHEBI:4194"/>
        <dbReference type="ChEBI" id="CHEBI:15378"/>
        <dbReference type="ChEBI" id="CHEBI:30616"/>
        <dbReference type="ChEBI" id="CHEBI:229467"/>
        <dbReference type="ChEBI" id="CHEBI:456216"/>
        <dbReference type="EC" id="2.7.1.1"/>
    </reaction>
    <physiologicalReaction direction="left-to-right" evidence="2">
        <dbReference type="Rhea" id="RHEA:22741"/>
    </physiologicalReaction>
</comment>
<evidence type="ECO:0000256" key="3">
    <source>
        <dbReference type="ARBA" id="ARBA00048160"/>
    </source>
</evidence>
<dbReference type="GO" id="GO:0005829">
    <property type="term" value="C:cytosol"/>
    <property type="evidence" value="ECO:0007669"/>
    <property type="project" value="TreeGrafter"/>
</dbReference>
<dbReference type="GO" id="GO:0001678">
    <property type="term" value="P:intracellular glucose homeostasis"/>
    <property type="evidence" value="ECO:0007669"/>
    <property type="project" value="InterPro"/>
</dbReference>
<keyword evidence="4" id="KW-0808">Transferase</keyword>
<evidence type="ECO:0000256" key="4">
    <source>
        <dbReference type="RuleBase" id="RU362007"/>
    </source>
</evidence>